<dbReference type="Proteomes" id="UP000774326">
    <property type="component" value="Unassembled WGS sequence"/>
</dbReference>
<gene>
    <name evidence="2" type="ORF">WICPIJ_001886</name>
</gene>
<sequence length="93" mass="9983">MDFTGLEAAGSNGKLSSSSMLKFSVSSSSISLVMSSSSASSASESKITGWNNEEGEPIDFSNNKSPCSEIPEPCWLFVRTKLRFCNCDVKDKS</sequence>
<feature type="region of interest" description="Disordered" evidence="1">
    <location>
        <begin position="1"/>
        <end position="20"/>
    </location>
</feature>
<evidence type="ECO:0000313" key="3">
    <source>
        <dbReference type="Proteomes" id="UP000774326"/>
    </source>
</evidence>
<accession>A0A9P8QAV3</accession>
<evidence type="ECO:0000313" key="2">
    <source>
        <dbReference type="EMBL" id="KAH3687131.1"/>
    </source>
</evidence>
<proteinExistence type="predicted"/>
<name>A0A9P8QAV3_WICPI</name>
<dbReference type="AlphaFoldDB" id="A0A9P8QAV3"/>
<keyword evidence="3" id="KW-1185">Reference proteome</keyword>
<reference evidence="2" key="1">
    <citation type="journal article" date="2021" name="Open Biol.">
        <title>Shared evolutionary footprints suggest mitochondrial oxidative damage underlies multiple complex I losses in fungi.</title>
        <authorList>
            <person name="Schikora-Tamarit M.A."/>
            <person name="Marcet-Houben M."/>
            <person name="Nosek J."/>
            <person name="Gabaldon T."/>
        </authorList>
    </citation>
    <scope>NUCLEOTIDE SEQUENCE</scope>
    <source>
        <strain evidence="2">CBS2887</strain>
    </source>
</reference>
<protein>
    <submittedName>
        <fullName evidence="2">Uncharacterized protein</fullName>
    </submittedName>
</protein>
<comment type="caution">
    <text evidence="2">The sequence shown here is derived from an EMBL/GenBank/DDBJ whole genome shotgun (WGS) entry which is preliminary data.</text>
</comment>
<organism evidence="2 3">
    <name type="scientific">Wickerhamomyces pijperi</name>
    <name type="common">Yeast</name>
    <name type="synonym">Pichia pijperi</name>
    <dbReference type="NCBI Taxonomy" id="599730"/>
    <lineage>
        <taxon>Eukaryota</taxon>
        <taxon>Fungi</taxon>
        <taxon>Dikarya</taxon>
        <taxon>Ascomycota</taxon>
        <taxon>Saccharomycotina</taxon>
        <taxon>Saccharomycetes</taxon>
        <taxon>Phaffomycetales</taxon>
        <taxon>Wickerhamomycetaceae</taxon>
        <taxon>Wickerhamomyces</taxon>
    </lineage>
</organism>
<evidence type="ECO:0000256" key="1">
    <source>
        <dbReference type="SAM" id="MobiDB-lite"/>
    </source>
</evidence>
<reference evidence="2" key="2">
    <citation type="submission" date="2021-01" db="EMBL/GenBank/DDBJ databases">
        <authorList>
            <person name="Schikora-Tamarit M.A."/>
        </authorList>
    </citation>
    <scope>NUCLEOTIDE SEQUENCE</scope>
    <source>
        <strain evidence="2">CBS2887</strain>
    </source>
</reference>
<dbReference type="EMBL" id="JAEUBG010000980">
    <property type="protein sequence ID" value="KAH3687131.1"/>
    <property type="molecule type" value="Genomic_DNA"/>
</dbReference>